<accession>A0A8D8FHB8</accession>
<keyword evidence="1" id="KW-0812">Transmembrane</keyword>
<evidence type="ECO:0000313" key="2">
    <source>
        <dbReference type="EMBL" id="CAG6470084.1"/>
    </source>
</evidence>
<keyword evidence="1" id="KW-0472">Membrane</keyword>
<proteinExistence type="predicted"/>
<dbReference type="EMBL" id="HBUE01291033">
    <property type="protein sequence ID" value="CAG6573946.1"/>
    <property type="molecule type" value="Transcribed_RNA"/>
</dbReference>
<keyword evidence="1" id="KW-1133">Transmembrane helix</keyword>
<evidence type="ECO:0000256" key="1">
    <source>
        <dbReference type="SAM" id="Phobius"/>
    </source>
</evidence>
<reference evidence="2" key="1">
    <citation type="submission" date="2021-05" db="EMBL/GenBank/DDBJ databases">
        <authorList>
            <person name="Alioto T."/>
            <person name="Alioto T."/>
            <person name="Gomez Garrido J."/>
        </authorList>
    </citation>
    <scope>NUCLEOTIDE SEQUENCE</scope>
</reference>
<dbReference type="EMBL" id="HBUE01064509">
    <property type="protein sequence ID" value="CAG6470081.1"/>
    <property type="molecule type" value="Transcribed_RNA"/>
</dbReference>
<sequence length="111" mass="12878">MLHNMRDDSQKINQNVKKEIFFFLFLSFRGVRQYGHFLLALLSILFLLLAMFSAALRCVIVIFLLSFSASVFPCLAARFFSFLLCVQRKISFSPCAFHLDERSTRVRAESD</sequence>
<name>A0A8D8FHB8_CULPI</name>
<dbReference type="EMBL" id="HBUE01064510">
    <property type="protein sequence ID" value="CAG6470084.1"/>
    <property type="molecule type" value="Transcribed_RNA"/>
</dbReference>
<feature type="transmembrane region" description="Helical" evidence="1">
    <location>
        <begin position="60"/>
        <end position="84"/>
    </location>
</feature>
<dbReference type="EMBL" id="HBUE01185340">
    <property type="protein sequence ID" value="CAG6522329.1"/>
    <property type="molecule type" value="Transcribed_RNA"/>
</dbReference>
<dbReference type="AlphaFoldDB" id="A0A8D8FHB8"/>
<organism evidence="2">
    <name type="scientific">Culex pipiens</name>
    <name type="common">House mosquito</name>
    <dbReference type="NCBI Taxonomy" id="7175"/>
    <lineage>
        <taxon>Eukaryota</taxon>
        <taxon>Metazoa</taxon>
        <taxon>Ecdysozoa</taxon>
        <taxon>Arthropoda</taxon>
        <taxon>Hexapoda</taxon>
        <taxon>Insecta</taxon>
        <taxon>Pterygota</taxon>
        <taxon>Neoptera</taxon>
        <taxon>Endopterygota</taxon>
        <taxon>Diptera</taxon>
        <taxon>Nematocera</taxon>
        <taxon>Culicoidea</taxon>
        <taxon>Culicidae</taxon>
        <taxon>Culicinae</taxon>
        <taxon>Culicini</taxon>
        <taxon>Culex</taxon>
        <taxon>Culex</taxon>
    </lineage>
</organism>
<protein>
    <submittedName>
        <fullName evidence="2">(northern house mosquito) hypothetical protein</fullName>
    </submittedName>
</protein>
<feature type="transmembrane region" description="Helical" evidence="1">
    <location>
        <begin position="34"/>
        <end position="54"/>
    </location>
</feature>